<evidence type="ECO:0000313" key="4">
    <source>
        <dbReference type="Proteomes" id="UP000270291"/>
    </source>
</evidence>
<dbReference type="Pfam" id="PF03747">
    <property type="entry name" value="ADP_ribosyl_GH"/>
    <property type="match status" value="1"/>
</dbReference>
<accession>A0A428JXV6</accession>
<feature type="binding site" evidence="2">
    <location>
        <position position="588"/>
    </location>
    <ligand>
        <name>Mg(2+)</name>
        <dbReference type="ChEBI" id="CHEBI:18420"/>
        <label>1</label>
    </ligand>
</feature>
<evidence type="ECO:0000313" key="3">
    <source>
        <dbReference type="EMBL" id="RSK38969.1"/>
    </source>
</evidence>
<comment type="caution">
    <text evidence="3">The sequence shown here is derived from an EMBL/GenBank/DDBJ whole genome shotgun (WGS) entry which is preliminary data.</text>
</comment>
<dbReference type="OrthoDB" id="7871381at2"/>
<dbReference type="InterPro" id="IPR007466">
    <property type="entry name" value="Peptidyl-Arg-deiminase_porph"/>
</dbReference>
<dbReference type="InterPro" id="IPR036705">
    <property type="entry name" value="Ribosyl_crysJ1_sf"/>
</dbReference>
<reference evidence="3 4" key="1">
    <citation type="submission" date="2018-12" db="EMBL/GenBank/DDBJ databases">
        <authorList>
            <person name="Feng G."/>
            <person name="Zhu H."/>
        </authorList>
    </citation>
    <scope>NUCLEOTIDE SEQUENCE [LARGE SCALE GENOMIC DNA]</scope>
    <source>
        <strain evidence="3 4">LMG 26000</strain>
    </source>
</reference>
<dbReference type="GO" id="GO:0046872">
    <property type="term" value="F:metal ion binding"/>
    <property type="evidence" value="ECO:0007669"/>
    <property type="project" value="UniProtKB-KW"/>
</dbReference>
<dbReference type="Gene3D" id="3.75.10.10">
    <property type="entry name" value="L-arginine/glycine Amidinotransferase, Chain A"/>
    <property type="match status" value="1"/>
</dbReference>
<dbReference type="GO" id="GO:0047632">
    <property type="term" value="F:agmatine deiminase activity"/>
    <property type="evidence" value="ECO:0007669"/>
    <property type="project" value="TreeGrafter"/>
</dbReference>
<keyword evidence="2" id="KW-0479">Metal-binding</keyword>
<keyword evidence="2" id="KW-0460">Magnesium</keyword>
<dbReference type="GO" id="GO:0009446">
    <property type="term" value="P:putrescine biosynthetic process"/>
    <property type="evidence" value="ECO:0007669"/>
    <property type="project" value="InterPro"/>
</dbReference>
<dbReference type="SUPFAM" id="SSF101478">
    <property type="entry name" value="ADP-ribosylglycohydrolase"/>
    <property type="match status" value="1"/>
</dbReference>
<name>A0A428JXV6_9BACT</name>
<dbReference type="PANTHER" id="PTHR31377">
    <property type="entry name" value="AGMATINE DEIMINASE-RELATED"/>
    <property type="match status" value="1"/>
</dbReference>
<dbReference type="InterPro" id="IPR005502">
    <property type="entry name" value="Ribosyl_crysJ1"/>
</dbReference>
<comment type="cofactor">
    <cofactor evidence="2">
        <name>Mg(2+)</name>
        <dbReference type="ChEBI" id="CHEBI:18420"/>
    </cofactor>
    <text evidence="2">Binds 2 magnesium ions per subunit.</text>
</comment>
<dbReference type="SUPFAM" id="SSF55909">
    <property type="entry name" value="Pentein"/>
    <property type="match status" value="1"/>
</dbReference>
<evidence type="ECO:0000256" key="1">
    <source>
        <dbReference type="ARBA" id="ARBA00022801"/>
    </source>
</evidence>
<organism evidence="3 4">
    <name type="scientific">Hymenobacter perfusus</name>
    <dbReference type="NCBI Taxonomy" id="1236770"/>
    <lineage>
        <taxon>Bacteria</taxon>
        <taxon>Pseudomonadati</taxon>
        <taxon>Bacteroidota</taxon>
        <taxon>Cytophagia</taxon>
        <taxon>Cytophagales</taxon>
        <taxon>Hymenobacteraceae</taxon>
        <taxon>Hymenobacter</taxon>
    </lineage>
</organism>
<dbReference type="Proteomes" id="UP000270291">
    <property type="component" value="Unassembled WGS sequence"/>
</dbReference>
<evidence type="ECO:0000256" key="2">
    <source>
        <dbReference type="PIRSR" id="PIRSR605502-1"/>
    </source>
</evidence>
<proteinExistence type="predicted"/>
<keyword evidence="4" id="KW-1185">Reference proteome</keyword>
<dbReference type="Pfam" id="PF04371">
    <property type="entry name" value="PAD_porph"/>
    <property type="match status" value="1"/>
</dbReference>
<sequence>MSQMFTASLVCFSDLLPTAAPVLWRALAAALDEHKIPYHLLPLTKDIWAVDYMPVQVSRTEFVQFRYDPSYLKYKKYADKRTDAAPIMAMLPLPVAATSMLRLDGGNVVRVGQKVIVTDRVFAENPGIPVDQVRRQLSEELRAELIVIPADPRDFTGHADGMVYALDEQTVLVNNYRGKESTLGQQVTSVLQNAGLTVIPFPYFPQEGSATSAVGAYINFVRVGALVLLPVFGLPTDEAAVYQTELLFPGCQVVPMLANELAPHGGLLHCVTWAVDQPGVHALPTELPLPNAHSYYGRVLFQTWGDSSEPIRPLDRRDRYRGSLLGATYGDALAAQSAPTQIPAQATAVTQLMLFTAEGLLRAEHRAMQKGIGGAGPQIVWESWLRWLSTQGIDRPGWHKAEEWPSGWLSRQPALQHSRKPAPTTWLALTTSPAHPPQPAVNTSMGADPLVRVVPFGLFHFHSAPYALEQASAVTAYTHGHAVAQAAAGWVAATVALLVRGLPLVESAQVAWHLLPPDSEAGARCRHAVRMALQLHEKPTHLLADDYHRYMQARTAPAALMGAVYHALHFREAPETALATAAQAGGRTMAALTGALLGAQLGESAWPAAWRSRHDLAGLTLALADDLFTRVKGDSLTLDHEWWERYPGY</sequence>
<protein>
    <submittedName>
        <fullName evidence="3">Uncharacterized protein</fullName>
    </submittedName>
</protein>
<dbReference type="EMBL" id="RWIU01000010">
    <property type="protein sequence ID" value="RSK38969.1"/>
    <property type="molecule type" value="Genomic_DNA"/>
</dbReference>
<dbReference type="PANTHER" id="PTHR31377:SF0">
    <property type="entry name" value="AGMATINE DEIMINASE-RELATED"/>
    <property type="match status" value="1"/>
</dbReference>
<keyword evidence="1" id="KW-0378">Hydrolase</keyword>
<dbReference type="AlphaFoldDB" id="A0A428JXV6"/>
<dbReference type="Gene3D" id="1.10.4080.10">
    <property type="entry name" value="ADP-ribosylation/Crystallin J1"/>
    <property type="match status" value="1"/>
</dbReference>
<gene>
    <name evidence="3" type="ORF">EI293_20830</name>
</gene>
<dbReference type="GO" id="GO:0004668">
    <property type="term" value="F:protein-arginine deiminase activity"/>
    <property type="evidence" value="ECO:0007669"/>
    <property type="project" value="InterPro"/>
</dbReference>